<dbReference type="EMBL" id="JBHRYD010000005">
    <property type="protein sequence ID" value="MFC3704724.1"/>
    <property type="molecule type" value="Genomic_DNA"/>
</dbReference>
<keyword evidence="4 7" id="KW-0418">Kinase</keyword>
<dbReference type="InterPro" id="IPR011611">
    <property type="entry name" value="PfkB_dom"/>
</dbReference>
<keyword evidence="5" id="KW-0067">ATP-binding</keyword>
<keyword evidence="8" id="KW-1185">Reference proteome</keyword>
<dbReference type="InterPro" id="IPR029056">
    <property type="entry name" value="Ribokinase-like"/>
</dbReference>
<evidence type="ECO:0000313" key="7">
    <source>
        <dbReference type="EMBL" id="MFC3704724.1"/>
    </source>
</evidence>
<comment type="similarity">
    <text evidence="1">Belongs to the carbohydrate kinase PfkB family.</text>
</comment>
<dbReference type="CDD" id="cd01166">
    <property type="entry name" value="KdgK"/>
    <property type="match status" value="1"/>
</dbReference>
<evidence type="ECO:0000259" key="6">
    <source>
        <dbReference type="Pfam" id="PF00294"/>
    </source>
</evidence>
<dbReference type="InterPro" id="IPR050306">
    <property type="entry name" value="PfkB_Carbo_kinase"/>
</dbReference>
<dbReference type="PANTHER" id="PTHR43085:SF1">
    <property type="entry name" value="PSEUDOURIDINE KINASE-RELATED"/>
    <property type="match status" value="1"/>
</dbReference>
<evidence type="ECO:0000256" key="1">
    <source>
        <dbReference type="ARBA" id="ARBA00010688"/>
    </source>
</evidence>
<dbReference type="GO" id="GO:0016301">
    <property type="term" value="F:kinase activity"/>
    <property type="evidence" value="ECO:0007669"/>
    <property type="project" value="UniProtKB-KW"/>
</dbReference>
<evidence type="ECO:0000256" key="3">
    <source>
        <dbReference type="ARBA" id="ARBA00022741"/>
    </source>
</evidence>
<accession>A0ABV7X297</accession>
<dbReference type="SUPFAM" id="SSF53613">
    <property type="entry name" value="Ribokinase-like"/>
    <property type="match status" value="1"/>
</dbReference>
<reference evidence="8" key="1">
    <citation type="journal article" date="2019" name="Int. J. Syst. Evol. Microbiol.">
        <title>The Global Catalogue of Microorganisms (GCM) 10K type strain sequencing project: providing services to taxonomists for standard genome sequencing and annotation.</title>
        <authorList>
            <consortium name="The Broad Institute Genomics Platform"/>
            <consortium name="The Broad Institute Genome Sequencing Center for Infectious Disease"/>
            <person name="Wu L."/>
            <person name="Ma J."/>
        </authorList>
    </citation>
    <scope>NUCLEOTIDE SEQUENCE [LARGE SCALE GENOMIC DNA]</scope>
    <source>
        <strain evidence="8">KCTC 42281</strain>
    </source>
</reference>
<evidence type="ECO:0000313" key="8">
    <source>
        <dbReference type="Proteomes" id="UP001595613"/>
    </source>
</evidence>
<keyword evidence="2" id="KW-0808">Transferase</keyword>
<evidence type="ECO:0000256" key="4">
    <source>
        <dbReference type="ARBA" id="ARBA00022777"/>
    </source>
</evidence>
<keyword evidence="3" id="KW-0547">Nucleotide-binding</keyword>
<sequence length="332" mass="34896">MASNPPPHRSERLEIIVTSKVVTIGEIVVEIMAVHPGDGFREPIELIGPFPSGAPAIFIDQLARQGHPCAMVSCVGDDDFGWLNIERLRKDGVDVSAIRVHEDAVTGSAFVRYRESGDRDFVFNIRHSANGHIGLTPEARAVIAAAGHLHVMGSSLSSPAIIEAVLFALDEIKGRGGTVSFDPNIRKEMLGFPEMRAALDLVLAGTDLFLPSGDELLLFADAPDEAAALAQLLGRGLKAIVLKHGSAGARYVSADEDISAPGFRVTEVDPTGAGDCFGATFVAGWLAGRDPAEALLRANAAGALAVTKKGPMEGVSSTDQLDDFIASAEPVA</sequence>
<protein>
    <submittedName>
        <fullName evidence="7">Sugar kinase</fullName>
    </submittedName>
</protein>
<name>A0ABV7X297_9HYPH</name>
<proteinExistence type="inferred from homology"/>
<gene>
    <name evidence="7" type="ORF">ACFOOL_08125</name>
</gene>
<dbReference type="Proteomes" id="UP001595613">
    <property type="component" value="Unassembled WGS sequence"/>
</dbReference>
<dbReference type="RefSeq" id="WP_380096456.1">
    <property type="nucleotide sequence ID" value="NZ_JBHRYD010000005.1"/>
</dbReference>
<evidence type="ECO:0000256" key="2">
    <source>
        <dbReference type="ARBA" id="ARBA00022679"/>
    </source>
</evidence>
<feature type="domain" description="Carbohydrate kinase PfkB" evidence="6">
    <location>
        <begin position="47"/>
        <end position="314"/>
    </location>
</feature>
<dbReference type="Pfam" id="PF00294">
    <property type="entry name" value="PfkB"/>
    <property type="match status" value="1"/>
</dbReference>
<organism evidence="7 8">
    <name type="scientific">Devosia honganensis</name>
    <dbReference type="NCBI Taxonomy" id="1610527"/>
    <lineage>
        <taxon>Bacteria</taxon>
        <taxon>Pseudomonadati</taxon>
        <taxon>Pseudomonadota</taxon>
        <taxon>Alphaproteobacteria</taxon>
        <taxon>Hyphomicrobiales</taxon>
        <taxon>Devosiaceae</taxon>
        <taxon>Devosia</taxon>
    </lineage>
</organism>
<evidence type="ECO:0000256" key="5">
    <source>
        <dbReference type="ARBA" id="ARBA00022840"/>
    </source>
</evidence>
<comment type="caution">
    <text evidence="7">The sequence shown here is derived from an EMBL/GenBank/DDBJ whole genome shotgun (WGS) entry which is preliminary data.</text>
</comment>
<dbReference type="PANTHER" id="PTHR43085">
    <property type="entry name" value="HEXOKINASE FAMILY MEMBER"/>
    <property type="match status" value="1"/>
</dbReference>
<dbReference type="Gene3D" id="3.40.1190.20">
    <property type="match status" value="1"/>
</dbReference>